<accession>A0A433TGX0</accession>
<dbReference type="EMBL" id="RQTK01000370">
    <property type="protein sequence ID" value="RUS80838.1"/>
    <property type="molecule type" value="Genomic_DNA"/>
</dbReference>
<protein>
    <recommendedName>
        <fullName evidence="10">LITAF domain-containing protein</fullName>
    </recommendedName>
</protein>
<evidence type="ECO:0000259" key="10">
    <source>
        <dbReference type="PROSITE" id="PS51837"/>
    </source>
</evidence>
<comment type="similarity">
    <text evidence="4">Belongs to the CDIP1/LITAF family.</text>
</comment>
<keyword evidence="7 9" id="KW-0472">Membrane</keyword>
<dbReference type="GO" id="GO:0005765">
    <property type="term" value="C:lysosomal membrane"/>
    <property type="evidence" value="ECO:0007669"/>
    <property type="project" value="UniProtKB-SubCell"/>
</dbReference>
<proteinExistence type="inferred from homology"/>
<organism evidence="11 12">
    <name type="scientific">Elysia chlorotica</name>
    <name type="common">Eastern emerald elysia</name>
    <name type="synonym">Sea slug</name>
    <dbReference type="NCBI Taxonomy" id="188477"/>
    <lineage>
        <taxon>Eukaryota</taxon>
        <taxon>Metazoa</taxon>
        <taxon>Spiralia</taxon>
        <taxon>Lophotrochozoa</taxon>
        <taxon>Mollusca</taxon>
        <taxon>Gastropoda</taxon>
        <taxon>Heterobranchia</taxon>
        <taxon>Euthyneura</taxon>
        <taxon>Panpulmonata</taxon>
        <taxon>Sacoglossa</taxon>
        <taxon>Placobranchoidea</taxon>
        <taxon>Plakobranchidae</taxon>
        <taxon>Elysia</taxon>
    </lineage>
</organism>
<dbReference type="GO" id="GO:0031902">
    <property type="term" value="C:late endosome membrane"/>
    <property type="evidence" value="ECO:0007669"/>
    <property type="project" value="UniProtKB-SubCell"/>
</dbReference>
<feature type="region of interest" description="Disordered" evidence="8">
    <location>
        <begin position="1"/>
        <end position="36"/>
    </location>
</feature>
<comment type="caution">
    <text evidence="11">The sequence shown here is derived from an EMBL/GenBank/DDBJ whole genome shotgun (WGS) entry which is preliminary data.</text>
</comment>
<name>A0A433TGX0_ELYCH</name>
<feature type="compositionally biased region" description="Pro residues" evidence="8">
    <location>
        <begin position="1"/>
        <end position="12"/>
    </location>
</feature>
<dbReference type="PANTHER" id="PTHR23292:SF6">
    <property type="entry name" value="FI16602P1-RELATED"/>
    <property type="match status" value="1"/>
</dbReference>
<dbReference type="PROSITE" id="PS51837">
    <property type="entry name" value="LITAF"/>
    <property type="match status" value="1"/>
</dbReference>
<sequence>MSGYPAGPPPPYSGTNDMAGAAYPPPAPTYSDPSKGYSGGLPPNQPYYAWQGYGMSGYSDPAMSGGGYSQPYGGDYSHSATTVAVTQPTLAVTQMFRELPVRCKCPHCQADVQTGTHYETGTLTWILCAVIFIVGFFCGCCFIPFCIDSAKDVVHTCPSCRQQIGRYNRL</sequence>
<dbReference type="STRING" id="188477.A0A433TGX0"/>
<dbReference type="InterPro" id="IPR006629">
    <property type="entry name" value="LITAF"/>
</dbReference>
<evidence type="ECO:0000256" key="8">
    <source>
        <dbReference type="SAM" id="MobiDB-lite"/>
    </source>
</evidence>
<evidence type="ECO:0000256" key="5">
    <source>
        <dbReference type="ARBA" id="ARBA00022723"/>
    </source>
</evidence>
<evidence type="ECO:0000256" key="1">
    <source>
        <dbReference type="ARBA" id="ARBA00004414"/>
    </source>
</evidence>
<reference evidence="11 12" key="1">
    <citation type="submission" date="2019-01" db="EMBL/GenBank/DDBJ databases">
        <title>A draft genome assembly of the solar-powered sea slug Elysia chlorotica.</title>
        <authorList>
            <person name="Cai H."/>
            <person name="Li Q."/>
            <person name="Fang X."/>
            <person name="Li J."/>
            <person name="Curtis N.E."/>
            <person name="Altenburger A."/>
            <person name="Shibata T."/>
            <person name="Feng M."/>
            <person name="Maeda T."/>
            <person name="Schwartz J.A."/>
            <person name="Shigenobu S."/>
            <person name="Lundholm N."/>
            <person name="Nishiyama T."/>
            <person name="Yang H."/>
            <person name="Hasebe M."/>
            <person name="Li S."/>
            <person name="Pierce S.K."/>
            <person name="Wang J."/>
        </authorList>
    </citation>
    <scope>NUCLEOTIDE SEQUENCE [LARGE SCALE GENOMIC DNA]</scope>
    <source>
        <strain evidence="11">EC2010</strain>
        <tissue evidence="11">Whole organism of an adult</tissue>
    </source>
</reference>
<keyword evidence="5" id="KW-0479">Metal-binding</keyword>
<dbReference type="PANTHER" id="PTHR23292">
    <property type="entry name" value="LIPOPOLYSACCHARIDE-INDUCED TUMOR NECROSIS FACTOR-ALPHA FACTOR"/>
    <property type="match status" value="1"/>
</dbReference>
<evidence type="ECO:0000256" key="4">
    <source>
        <dbReference type="ARBA" id="ARBA00005975"/>
    </source>
</evidence>
<feature type="domain" description="LITAF" evidence="10">
    <location>
        <begin position="85"/>
        <end position="169"/>
    </location>
</feature>
<evidence type="ECO:0000256" key="9">
    <source>
        <dbReference type="SAM" id="Phobius"/>
    </source>
</evidence>
<dbReference type="AlphaFoldDB" id="A0A433TGX0"/>
<gene>
    <name evidence="11" type="ORF">EGW08_011393</name>
</gene>
<dbReference type="Proteomes" id="UP000271974">
    <property type="component" value="Unassembled WGS sequence"/>
</dbReference>
<evidence type="ECO:0000313" key="11">
    <source>
        <dbReference type="EMBL" id="RUS80838.1"/>
    </source>
</evidence>
<dbReference type="GO" id="GO:0008270">
    <property type="term" value="F:zinc ion binding"/>
    <property type="evidence" value="ECO:0007669"/>
    <property type="project" value="TreeGrafter"/>
</dbReference>
<dbReference type="OrthoDB" id="5599753at2759"/>
<comment type="subcellular location">
    <subcellularLocation>
        <location evidence="2">Endosome membrane</location>
        <topology evidence="2">Peripheral membrane protein</topology>
    </subcellularLocation>
    <subcellularLocation>
        <location evidence="1">Late endosome membrane</location>
    </subcellularLocation>
    <subcellularLocation>
        <location evidence="3">Lysosome membrane</location>
        <topology evidence="3">Peripheral membrane protein</topology>
        <orientation evidence="3">Cytoplasmic side</orientation>
    </subcellularLocation>
</comment>
<keyword evidence="9" id="KW-1133">Transmembrane helix</keyword>
<evidence type="ECO:0000256" key="7">
    <source>
        <dbReference type="ARBA" id="ARBA00023136"/>
    </source>
</evidence>
<dbReference type="InterPro" id="IPR037519">
    <property type="entry name" value="LITAF_fam"/>
</dbReference>
<dbReference type="Pfam" id="PF10601">
    <property type="entry name" value="zf-LITAF-like"/>
    <property type="match status" value="1"/>
</dbReference>
<keyword evidence="9" id="KW-0812">Transmembrane</keyword>
<dbReference type="SMART" id="SM00714">
    <property type="entry name" value="LITAF"/>
    <property type="match status" value="1"/>
</dbReference>
<evidence type="ECO:0000256" key="3">
    <source>
        <dbReference type="ARBA" id="ARBA00004630"/>
    </source>
</evidence>
<evidence type="ECO:0000256" key="6">
    <source>
        <dbReference type="ARBA" id="ARBA00022833"/>
    </source>
</evidence>
<evidence type="ECO:0000256" key="2">
    <source>
        <dbReference type="ARBA" id="ARBA00004481"/>
    </source>
</evidence>
<feature type="transmembrane region" description="Helical" evidence="9">
    <location>
        <begin position="123"/>
        <end position="147"/>
    </location>
</feature>
<keyword evidence="6" id="KW-0862">Zinc</keyword>
<keyword evidence="12" id="KW-1185">Reference proteome</keyword>
<evidence type="ECO:0000313" key="12">
    <source>
        <dbReference type="Proteomes" id="UP000271974"/>
    </source>
</evidence>